<dbReference type="InterPro" id="IPR026352">
    <property type="entry name" value="Nanowire_3heme"/>
</dbReference>
<feature type="domain" description="Cytochrome c7-like" evidence="2">
    <location>
        <begin position="193"/>
        <end position="250"/>
    </location>
</feature>
<dbReference type="NCBIfam" id="TIGR04257">
    <property type="entry name" value="nanowire_3heme"/>
    <property type="match status" value="4"/>
</dbReference>
<sequence>MKFRTILSLSLLAILVSTAALALNLKDVTFKTKDAGEVVFSHNLHISQKGMSNNCKACHNAIFNMKKKVRHTMADMEKGKSCGACHDGKQAFNLKECSRCHLVKEITYKVKATGATRFSHQAHLLVAPDCGSCHPALFAAGPNRRVTMNEMKKGKSCGACHDGKKAFDISDCGKCHPTREITFKSKSAGVTPFSHKKHTELRKCDACHTKIYAIGKNKPVSMAEMGKGKSCGACHNGKEAFSIDNCGKCHPVKDLEYRIKGAGNVTFSHNYHLGKYKTCNRCHPRIFAPGDSKPASMTEMEKGKSCGACHDGKAAFTVRENCARCHKVS</sequence>
<dbReference type="InterPro" id="IPR036280">
    <property type="entry name" value="Multihaem_cyt_sf"/>
</dbReference>
<dbReference type="PANTHER" id="PTHR39425">
    <property type="entry name" value="LIPOPROTEIN CYTOCHROME C"/>
    <property type="match status" value="1"/>
</dbReference>
<name>A0A562WQD3_9BACT</name>
<dbReference type="InterPro" id="IPR029467">
    <property type="entry name" value="Cyt_c7-like"/>
</dbReference>
<dbReference type="AlphaFoldDB" id="A0A562WQD3"/>
<dbReference type="OrthoDB" id="5391425at2"/>
<dbReference type="Proteomes" id="UP000319449">
    <property type="component" value="Unassembled WGS sequence"/>
</dbReference>
<proteinExistence type="predicted"/>
<feature type="domain" description="Cytochrome c7-like" evidence="2">
    <location>
        <begin position="265"/>
        <end position="327"/>
    </location>
</feature>
<reference evidence="3 4" key="1">
    <citation type="submission" date="2019-07" db="EMBL/GenBank/DDBJ databases">
        <title>Genomic Encyclopedia of Archaeal and Bacterial Type Strains, Phase II (KMG-II): from individual species to whole genera.</title>
        <authorList>
            <person name="Goeker M."/>
        </authorList>
    </citation>
    <scope>NUCLEOTIDE SEQUENCE [LARGE SCALE GENOMIC DNA]</scope>
    <source>
        <strain evidence="3 4">ATCC BAA-1139</strain>
    </source>
</reference>
<protein>
    <submittedName>
        <fullName evidence="3">C(7)-type cytochrome triheme protein</fullName>
    </submittedName>
</protein>
<keyword evidence="4" id="KW-1185">Reference proteome</keyword>
<gene>
    <name evidence="3" type="ORF">JN12_00842</name>
</gene>
<evidence type="ECO:0000313" key="3">
    <source>
        <dbReference type="EMBL" id="TWJ32402.1"/>
    </source>
</evidence>
<feature type="domain" description="Cytochrome c7-like" evidence="2">
    <location>
        <begin position="117"/>
        <end position="176"/>
    </location>
</feature>
<dbReference type="Gene3D" id="3.90.10.10">
    <property type="entry name" value="Cytochrome C3"/>
    <property type="match status" value="4"/>
</dbReference>
<evidence type="ECO:0000313" key="4">
    <source>
        <dbReference type="Proteomes" id="UP000319449"/>
    </source>
</evidence>
<dbReference type="PANTHER" id="PTHR39425:SF1">
    <property type="entry name" value="CYTOCHROME C7-LIKE DOMAIN-CONTAINING PROTEIN"/>
    <property type="match status" value="1"/>
</dbReference>
<accession>A0A562WQD3</accession>
<feature type="signal peptide" evidence="1">
    <location>
        <begin position="1"/>
        <end position="22"/>
    </location>
</feature>
<dbReference type="EMBL" id="VLLN01000004">
    <property type="protein sequence ID" value="TWJ32402.1"/>
    <property type="molecule type" value="Genomic_DNA"/>
</dbReference>
<comment type="caution">
    <text evidence="3">The sequence shown here is derived from an EMBL/GenBank/DDBJ whole genome shotgun (WGS) entry which is preliminary data.</text>
</comment>
<evidence type="ECO:0000256" key="1">
    <source>
        <dbReference type="SAM" id="SignalP"/>
    </source>
</evidence>
<feature type="chain" id="PRO_5022198147" evidence="1">
    <location>
        <begin position="23"/>
        <end position="329"/>
    </location>
</feature>
<organism evidence="3 4">
    <name type="scientific">Geobacter argillaceus</name>
    <dbReference type="NCBI Taxonomy" id="345631"/>
    <lineage>
        <taxon>Bacteria</taxon>
        <taxon>Pseudomonadati</taxon>
        <taxon>Thermodesulfobacteriota</taxon>
        <taxon>Desulfuromonadia</taxon>
        <taxon>Geobacterales</taxon>
        <taxon>Geobacteraceae</taxon>
        <taxon>Geobacter</taxon>
    </lineage>
</organism>
<dbReference type="Pfam" id="PF14522">
    <property type="entry name" value="Cytochrome_C7"/>
    <property type="match status" value="4"/>
</dbReference>
<keyword evidence="1" id="KW-0732">Signal</keyword>
<evidence type="ECO:0000259" key="2">
    <source>
        <dbReference type="Pfam" id="PF14522"/>
    </source>
</evidence>
<feature type="domain" description="Cytochrome c7-like" evidence="2">
    <location>
        <begin position="38"/>
        <end position="101"/>
    </location>
</feature>
<dbReference type="RefSeq" id="WP_145018683.1">
    <property type="nucleotide sequence ID" value="NZ_VLLN01000004.1"/>
</dbReference>
<dbReference type="SUPFAM" id="SSF48695">
    <property type="entry name" value="Multiheme cytochromes"/>
    <property type="match status" value="1"/>
</dbReference>